<evidence type="ECO:0000313" key="6">
    <source>
        <dbReference type="EMBL" id="CAL1696563.1"/>
    </source>
</evidence>
<dbReference type="Pfam" id="PF00733">
    <property type="entry name" value="Asn_synthase"/>
    <property type="match status" value="1"/>
</dbReference>
<organism evidence="6 7">
    <name type="scientific">Somion occarium</name>
    <dbReference type="NCBI Taxonomy" id="3059160"/>
    <lineage>
        <taxon>Eukaryota</taxon>
        <taxon>Fungi</taxon>
        <taxon>Dikarya</taxon>
        <taxon>Basidiomycota</taxon>
        <taxon>Agaricomycotina</taxon>
        <taxon>Agaricomycetes</taxon>
        <taxon>Polyporales</taxon>
        <taxon>Cerrenaceae</taxon>
        <taxon>Somion</taxon>
    </lineage>
</organism>
<dbReference type="PANTHER" id="PTHR45937">
    <property type="entry name" value="ASPARAGINE SYNTHETASE DOMAIN-CONTAINING PROTEIN 1"/>
    <property type="match status" value="1"/>
</dbReference>
<protein>
    <recommendedName>
        <fullName evidence="5">Glutamine amidotransferase type-2 domain-containing protein</fullName>
    </recommendedName>
</protein>
<dbReference type="InterPro" id="IPR051857">
    <property type="entry name" value="Asn_synthetase_domain"/>
</dbReference>
<dbReference type="InterPro" id="IPR029055">
    <property type="entry name" value="Ntn_hydrolases_N"/>
</dbReference>
<accession>A0ABP1CPE3</accession>
<feature type="region of interest" description="Disordered" evidence="4">
    <location>
        <begin position="558"/>
        <end position="582"/>
    </location>
</feature>
<dbReference type="InterPro" id="IPR001962">
    <property type="entry name" value="Asn_synthase"/>
</dbReference>
<dbReference type="SUPFAM" id="SSF56235">
    <property type="entry name" value="N-terminal nucleophile aminohydrolases (Ntn hydrolases)"/>
    <property type="match status" value="1"/>
</dbReference>
<feature type="domain" description="Glutamine amidotransferase type-2" evidence="5">
    <location>
        <begin position="2"/>
        <end position="239"/>
    </location>
</feature>
<proteinExistence type="predicted"/>
<evidence type="ECO:0000256" key="3">
    <source>
        <dbReference type="ARBA" id="ARBA00022962"/>
    </source>
</evidence>
<keyword evidence="3" id="KW-0315">Glutamine amidotransferase</keyword>
<evidence type="ECO:0000256" key="1">
    <source>
        <dbReference type="ARBA" id="ARBA00022605"/>
    </source>
</evidence>
<keyword evidence="7" id="KW-1185">Reference proteome</keyword>
<dbReference type="SUPFAM" id="SSF52402">
    <property type="entry name" value="Adenine nucleotide alpha hydrolases-like"/>
    <property type="match status" value="1"/>
</dbReference>
<evidence type="ECO:0000256" key="4">
    <source>
        <dbReference type="SAM" id="MobiDB-lite"/>
    </source>
</evidence>
<dbReference type="Pfam" id="PF13537">
    <property type="entry name" value="GATase_7"/>
    <property type="match status" value="1"/>
</dbReference>
<name>A0ABP1CPE3_9APHY</name>
<keyword evidence="2" id="KW-0061">Asparagine biosynthesis</keyword>
<dbReference type="Gene3D" id="3.40.50.620">
    <property type="entry name" value="HUPs"/>
    <property type="match status" value="1"/>
</dbReference>
<gene>
    <name evidence="6" type="ORF">GFSPODELE1_LOCUS1246</name>
</gene>
<dbReference type="EMBL" id="OZ037944">
    <property type="protein sequence ID" value="CAL1696563.1"/>
    <property type="molecule type" value="Genomic_DNA"/>
</dbReference>
<keyword evidence="1" id="KW-0028">Amino-acid biosynthesis</keyword>
<dbReference type="Gene3D" id="3.60.20.10">
    <property type="entry name" value="Glutamine Phosphoribosylpyrophosphate, subunit 1, domain 1"/>
    <property type="match status" value="1"/>
</dbReference>
<reference evidence="7" key="1">
    <citation type="submission" date="2024-04" db="EMBL/GenBank/DDBJ databases">
        <authorList>
            <person name="Shaw F."/>
            <person name="Minotto A."/>
        </authorList>
    </citation>
    <scope>NUCLEOTIDE SEQUENCE [LARGE SCALE GENOMIC DNA]</scope>
</reference>
<dbReference type="PROSITE" id="PS51278">
    <property type="entry name" value="GATASE_TYPE_2"/>
    <property type="match status" value="1"/>
</dbReference>
<dbReference type="CDD" id="cd01991">
    <property type="entry name" value="Asn_synthase_B_C"/>
    <property type="match status" value="1"/>
</dbReference>
<dbReference type="InterPro" id="IPR017932">
    <property type="entry name" value="GATase_2_dom"/>
</dbReference>
<sequence>MCGILFCCEDVQSIQENSSHEFQELFERLKDANTSRGPDAQDSVSTSVNGVRLTFFASELHLRGSAFVSQPHRDDAANVLCWNGEIFEGLNVLPEENDGARLFSLLQTAQTSEDARDILGSIEGPYAVVYYHHALQRLFLARDPLGRRSLLVHMPDPRNPRFLVTSVSVGAHPLYSLEELSTQSIFCIDIKRLGNDRMTRFSECLHRMPRQSAEKPLPFAEPRKVNRSIPGEVPLVEDLDHIPEHLSVAVDDLIAHLDRSVMLRVRDIPQHNSNKGKARVAILFSGGIDSTMLAYLAHRHVDPHEPIDLLNVAFENPRKLLVQAEGNIGALPRREKKAKLRDRKDYMSIDVTYTVPDRLTGLQELEELRELCPGRIWNFVEVNVPYEECQGARATVEALMFPGRTVMDLSLAVALYFAARGVGQVRDIADADPRPYTSTARVLLNGLGSDELLGGYGRHRTAFKAAGWQAIIDELQLEIDRIPTRNLGRDDRVISSHGKETRHPFLSLSVVFFLAQLPVQHKLDPRLPPGLGEKMLLRLAARKVGLVEASARKKRAMQFGSHSARMGPGEGDRKGDLLLGEY</sequence>
<evidence type="ECO:0000256" key="2">
    <source>
        <dbReference type="ARBA" id="ARBA00022888"/>
    </source>
</evidence>
<dbReference type="InterPro" id="IPR014729">
    <property type="entry name" value="Rossmann-like_a/b/a_fold"/>
</dbReference>
<dbReference type="PANTHER" id="PTHR45937:SF1">
    <property type="entry name" value="ASPARAGINE SYNTHETASE DOMAIN-CONTAINING PROTEIN 1"/>
    <property type="match status" value="1"/>
</dbReference>
<evidence type="ECO:0000259" key="5">
    <source>
        <dbReference type="PROSITE" id="PS51278"/>
    </source>
</evidence>
<evidence type="ECO:0000313" key="7">
    <source>
        <dbReference type="Proteomes" id="UP001497453"/>
    </source>
</evidence>
<dbReference type="Proteomes" id="UP001497453">
    <property type="component" value="Chromosome 1"/>
</dbReference>